<dbReference type="Pfam" id="PF01554">
    <property type="entry name" value="MatE"/>
    <property type="match status" value="2"/>
</dbReference>
<sequence length="474" mass="49906">MTASQSYAAAGRFTSGPIAPTLARFALPLLVTNLLHSLTGTWGAIWVGRSLGADALTAVATATVLMYMVMGSAMGIGTAAGVAIGQSLGARDMTAVKRVVGCAIAFVGGLSLVLAGLGWALTPAIVDGMAVPAASRGFAITHLRMTCLTMPGIFTYMVMMMMLRSSGDARTPFRFTLVWIVGAVLLTPLLVSGIGAWSGFGMAGLGLAHLLSSGLALALIVVYVYLKRSPIALHGEDLRHLQPDPVLLVLLVKRGLPMAAESVIVQGAYFTLLAMVNTYGAATAAAYAASAQLWGFVQLPSNALAAAMSAMAAMNIGAGRWDRVDQIARRGCLLSFGISSAVTVAMLAAGTLPLQLFVPRDAAVLAEALHINHVVLWGWIALSVTMGLFAMMRANGAMLAPTLIFAATMWAGRVPFAHALQPWLGADAIWWSFPFGSLLSALVAWAWYRRGSWRRNRPMLASLDSQYEEGHLGE</sequence>
<dbReference type="InterPro" id="IPR048279">
    <property type="entry name" value="MdtK-like"/>
</dbReference>
<dbReference type="InterPro" id="IPR002528">
    <property type="entry name" value="MATE_fam"/>
</dbReference>
<evidence type="ECO:0000256" key="3">
    <source>
        <dbReference type="ARBA" id="ARBA00022475"/>
    </source>
</evidence>
<feature type="transmembrane region" description="Helical" evidence="7">
    <location>
        <begin position="263"/>
        <end position="289"/>
    </location>
</feature>
<feature type="transmembrane region" description="Helical" evidence="7">
    <location>
        <begin position="333"/>
        <end position="354"/>
    </location>
</feature>
<gene>
    <name evidence="8" type="ORF">AQPW35_00790</name>
</gene>
<keyword evidence="3" id="KW-1003">Cell membrane</keyword>
<feature type="transmembrane region" description="Helical" evidence="7">
    <location>
        <begin position="301"/>
        <end position="321"/>
    </location>
</feature>
<keyword evidence="4 7" id="KW-0812">Transmembrane</keyword>
<feature type="transmembrane region" description="Helical" evidence="7">
    <location>
        <begin position="100"/>
        <end position="122"/>
    </location>
</feature>
<protein>
    <submittedName>
        <fullName evidence="8">MATE family efflux transporter</fullName>
    </submittedName>
</protein>
<dbReference type="InterPro" id="IPR052031">
    <property type="entry name" value="Membrane_Transporter-Flippase"/>
</dbReference>
<keyword evidence="5 7" id="KW-1133">Transmembrane helix</keyword>
<dbReference type="PIRSF" id="PIRSF006603">
    <property type="entry name" value="DinF"/>
    <property type="match status" value="1"/>
</dbReference>
<keyword evidence="6 7" id="KW-0472">Membrane</keyword>
<feature type="transmembrane region" description="Helical" evidence="7">
    <location>
        <begin position="21"/>
        <end position="45"/>
    </location>
</feature>
<evidence type="ECO:0000256" key="6">
    <source>
        <dbReference type="ARBA" id="ARBA00023136"/>
    </source>
</evidence>
<evidence type="ECO:0000256" key="1">
    <source>
        <dbReference type="ARBA" id="ARBA00004429"/>
    </source>
</evidence>
<evidence type="ECO:0000313" key="8">
    <source>
        <dbReference type="EMBL" id="GCL60998.1"/>
    </source>
</evidence>
<comment type="subcellular location">
    <subcellularLocation>
        <location evidence="1">Cell inner membrane</location>
        <topology evidence="1">Multi-pass membrane protein</topology>
    </subcellularLocation>
</comment>
<dbReference type="EMBL" id="BJCL01000001">
    <property type="protein sequence ID" value="GCL60998.1"/>
    <property type="molecule type" value="Genomic_DNA"/>
</dbReference>
<evidence type="ECO:0000256" key="7">
    <source>
        <dbReference type="SAM" id="Phobius"/>
    </source>
</evidence>
<reference evidence="9" key="1">
    <citation type="submission" date="2019-03" db="EMBL/GenBank/DDBJ databases">
        <title>Aquabacterium pictum sp.nov., the first bacteriochlorophyll a-containing freshwater bacterium in the genus Aquabacterium of the class Betaproteobacteria.</title>
        <authorList>
            <person name="Hirose S."/>
            <person name="Tank M."/>
            <person name="Hara E."/>
            <person name="Tamaki H."/>
            <person name="Takaichi S."/>
            <person name="Haruta S."/>
            <person name="Hanada S."/>
        </authorList>
    </citation>
    <scope>NUCLEOTIDE SEQUENCE [LARGE SCALE GENOMIC DNA]</scope>
    <source>
        <strain evidence="9">W35</strain>
    </source>
</reference>
<dbReference type="PANTHER" id="PTHR43549:SF3">
    <property type="entry name" value="MULTIDRUG RESISTANCE PROTEIN YPNP-RELATED"/>
    <property type="match status" value="1"/>
</dbReference>
<feature type="transmembrane region" description="Helical" evidence="7">
    <location>
        <begin position="374"/>
        <end position="391"/>
    </location>
</feature>
<dbReference type="PANTHER" id="PTHR43549">
    <property type="entry name" value="MULTIDRUG RESISTANCE PROTEIN YPNP-RELATED"/>
    <property type="match status" value="1"/>
</dbReference>
<dbReference type="AlphaFoldDB" id="A0A480AQJ3"/>
<keyword evidence="9" id="KW-1185">Reference proteome</keyword>
<organism evidence="8 9">
    <name type="scientific">Pseudaquabacterium pictum</name>
    <dbReference type="NCBI Taxonomy" id="2315236"/>
    <lineage>
        <taxon>Bacteria</taxon>
        <taxon>Pseudomonadati</taxon>
        <taxon>Pseudomonadota</taxon>
        <taxon>Betaproteobacteria</taxon>
        <taxon>Burkholderiales</taxon>
        <taxon>Sphaerotilaceae</taxon>
        <taxon>Pseudaquabacterium</taxon>
    </lineage>
</organism>
<evidence type="ECO:0000256" key="5">
    <source>
        <dbReference type="ARBA" id="ARBA00022989"/>
    </source>
</evidence>
<feature type="transmembrane region" description="Helical" evidence="7">
    <location>
        <begin position="428"/>
        <end position="448"/>
    </location>
</feature>
<accession>A0A480AQJ3</accession>
<feature type="transmembrane region" description="Helical" evidence="7">
    <location>
        <begin position="142"/>
        <end position="163"/>
    </location>
</feature>
<comment type="caution">
    <text evidence="8">The sequence shown here is derived from an EMBL/GenBank/DDBJ whole genome shotgun (WGS) entry which is preliminary data.</text>
</comment>
<feature type="transmembrane region" description="Helical" evidence="7">
    <location>
        <begin position="398"/>
        <end position="416"/>
    </location>
</feature>
<name>A0A480AQJ3_9BURK</name>
<evidence type="ECO:0000256" key="2">
    <source>
        <dbReference type="ARBA" id="ARBA00022448"/>
    </source>
</evidence>
<dbReference type="OrthoDB" id="9806302at2"/>
<proteinExistence type="predicted"/>
<dbReference type="GO" id="GO:0015297">
    <property type="term" value="F:antiporter activity"/>
    <property type="evidence" value="ECO:0007669"/>
    <property type="project" value="InterPro"/>
</dbReference>
<feature type="transmembrane region" description="Helical" evidence="7">
    <location>
        <begin position="65"/>
        <end position="88"/>
    </location>
</feature>
<keyword evidence="2" id="KW-0813">Transport</keyword>
<feature type="transmembrane region" description="Helical" evidence="7">
    <location>
        <begin position="175"/>
        <end position="200"/>
    </location>
</feature>
<evidence type="ECO:0000256" key="4">
    <source>
        <dbReference type="ARBA" id="ARBA00022692"/>
    </source>
</evidence>
<evidence type="ECO:0000313" key="9">
    <source>
        <dbReference type="Proteomes" id="UP000301751"/>
    </source>
</evidence>
<dbReference type="RefSeq" id="WP_137730787.1">
    <property type="nucleotide sequence ID" value="NZ_BJCL01000001.1"/>
</dbReference>
<dbReference type="GO" id="GO:0005886">
    <property type="term" value="C:plasma membrane"/>
    <property type="evidence" value="ECO:0007669"/>
    <property type="project" value="UniProtKB-SubCell"/>
</dbReference>
<feature type="transmembrane region" description="Helical" evidence="7">
    <location>
        <begin position="206"/>
        <end position="226"/>
    </location>
</feature>
<dbReference type="Proteomes" id="UP000301751">
    <property type="component" value="Unassembled WGS sequence"/>
</dbReference>
<dbReference type="GO" id="GO:0042910">
    <property type="term" value="F:xenobiotic transmembrane transporter activity"/>
    <property type="evidence" value="ECO:0007669"/>
    <property type="project" value="InterPro"/>
</dbReference>